<evidence type="ECO:0008006" key="5">
    <source>
        <dbReference type="Google" id="ProtNLM"/>
    </source>
</evidence>
<organism evidence="3 4">
    <name type="scientific">Apatococcus lobatus</name>
    <dbReference type="NCBI Taxonomy" id="904363"/>
    <lineage>
        <taxon>Eukaryota</taxon>
        <taxon>Viridiplantae</taxon>
        <taxon>Chlorophyta</taxon>
        <taxon>core chlorophytes</taxon>
        <taxon>Trebouxiophyceae</taxon>
        <taxon>Chlorellales</taxon>
        <taxon>Chlorellaceae</taxon>
        <taxon>Apatococcus</taxon>
    </lineage>
</organism>
<feature type="chain" id="PRO_5043934747" description="SOUL heme-binding protein" evidence="2">
    <location>
        <begin position="24"/>
        <end position="226"/>
    </location>
</feature>
<keyword evidence="4" id="KW-1185">Reference proteome</keyword>
<dbReference type="Gene3D" id="3.20.80.10">
    <property type="entry name" value="Regulatory factor, effector binding domain"/>
    <property type="match status" value="1"/>
</dbReference>
<evidence type="ECO:0000256" key="2">
    <source>
        <dbReference type="SAM" id="SignalP"/>
    </source>
</evidence>
<keyword evidence="2" id="KW-0732">Signal</keyword>
<sequence>MQCCGSKALVWAGFCVSFVYSRALVDSSDPQAEWKKPWFCHDIDCPRYTVLNTTQHYETREYQSEVWAVTQVDSLLYTQAVATGFKRLFNYISGENEEHKKIAMTAPVATKIVPGQGPFCKSHFTVAFYVPYALQDSPIQPSNDDIQLVTIPKWTAFVYQYGGFVVEDYSLFGKAKRLHEQLEEEGIEVDQENFIAASYDPPFRIQHRHNEIMLAAGPSNPLSLPA</sequence>
<gene>
    <name evidence="3" type="ORF">WJX74_001776</name>
</gene>
<reference evidence="3 4" key="1">
    <citation type="journal article" date="2024" name="Nat. Commun.">
        <title>Phylogenomics reveals the evolutionary origins of lichenization in chlorophyte algae.</title>
        <authorList>
            <person name="Puginier C."/>
            <person name="Libourel C."/>
            <person name="Otte J."/>
            <person name="Skaloud P."/>
            <person name="Haon M."/>
            <person name="Grisel S."/>
            <person name="Petersen M."/>
            <person name="Berrin J.G."/>
            <person name="Delaux P.M."/>
            <person name="Dal Grande F."/>
            <person name="Keller J."/>
        </authorList>
    </citation>
    <scope>NUCLEOTIDE SEQUENCE [LARGE SCALE GENOMIC DNA]</scope>
    <source>
        <strain evidence="3 4">SAG 2145</strain>
    </source>
</reference>
<dbReference type="SUPFAM" id="SSF55136">
    <property type="entry name" value="Probable bacterial effector-binding domain"/>
    <property type="match status" value="1"/>
</dbReference>
<proteinExistence type="inferred from homology"/>
<name>A0AAW1Q305_9CHLO</name>
<comment type="similarity">
    <text evidence="1">Belongs to the HEBP family.</text>
</comment>
<evidence type="ECO:0000313" key="4">
    <source>
        <dbReference type="Proteomes" id="UP001438707"/>
    </source>
</evidence>
<dbReference type="Pfam" id="PF04832">
    <property type="entry name" value="SOUL"/>
    <property type="match status" value="1"/>
</dbReference>
<evidence type="ECO:0000256" key="1">
    <source>
        <dbReference type="ARBA" id="ARBA00009817"/>
    </source>
</evidence>
<dbReference type="FunFam" id="3.20.80.10:FF:000002">
    <property type="entry name" value="Heme-binding protein 2"/>
    <property type="match status" value="1"/>
</dbReference>
<evidence type="ECO:0000313" key="3">
    <source>
        <dbReference type="EMBL" id="KAK9816384.1"/>
    </source>
</evidence>
<dbReference type="EMBL" id="JALJOS010000076">
    <property type="protein sequence ID" value="KAK9816384.1"/>
    <property type="molecule type" value="Genomic_DNA"/>
</dbReference>
<dbReference type="InterPro" id="IPR006917">
    <property type="entry name" value="SOUL_heme-bd"/>
</dbReference>
<dbReference type="AlphaFoldDB" id="A0AAW1Q305"/>
<dbReference type="InterPro" id="IPR011256">
    <property type="entry name" value="Reg_factor_effector_dom_sf"/>
</dbReference>
<dbReference type="PANTHER" id="PTHR11220:SF1">
    <property type="entry name" value="HEME-BINDING PROTEIN 2"/>
    <property type="match status" value="1"/>
</dbReference>
<dbReference type="Proteomes" id="UP001438707">
    <property type="component" value="Unassembled WGS sequence"/>
</dbReference>
<dbReference type="PANTHER" id="PTHR11220">
    <property type="entry name" value="HEME-BINDING PROTEIN-RELATED"/>
    <property type="match status" value="1"/>
</dbReference>
<protein>
    <recommendedName>
        <fullName evidence="5">SOUL heme-binding protein</fullName>
    </recommendedName>
</protein>
<comment type="caution">
    <text evidence="3">The sequence shown here is derived from an EMBL/GenBank/DDBJ whole genome shotgun (WGS) entry which is preliminary data.</text>
</comment>
<feature type="signal peptide" evidence="2">
    <location>
        <begin position="1"/>
        <end position="23"/>
    </location>
</feature>
<accession>A0AAW1Q305</accession>